<evidence type="ECO:0000313" key="9">
    <source>
        <dbReference type="Proteomes" id="UP000006633"/>
    </source>
</evidence>
<dbReference type="KEGG" id="sno:Snov_1869"/>
<feature type="compositionally biased region" description="Basic and acidic residues" evidence="6">
    <location>
        <begin position="14"/>
        <end position="31"/>
    </location>
</feature>
<evidence type="ECO:0000256" key="5">
    <source>
        <dbReference type="ARBA" id="ARBA00023136"/>
    </source>
</evidence>
<evidence type="ECO:0008006" key="10">
    <source>
        <dbReference type="Google" id="ProtNLM"/>
    </source>
</evidence>
<reference evidence="8 9" key="1">
    <citation type="journal article" date="2012" name="Stand. Genomic Sci.">
        <title>Complete genome sequence of the facultatively chemolithoautotrophic and methylotrophic alpha Proteobacterium Starkeya novella type strain (ATCC 8093(T)).</title>
        <authorList>
            <person name="Kappler U."/>
            <person name="Davenport K."/>
            <person name="Beatson S."/>
            <person name="Lucas S."/>
            <person name="Lapidus A."/>
            <person name="Copeland A."/>
            <person name="Berry K.W."/>
            <person name="Glavina Del Rio T."/>
            <person name="Hammon N."/>
            <person name="Dalin E."/>
            <person name="Tice H."/>
            <person name="Pitluck S."/>
            <person name="Richardson P."/>
            <person name="Bruce D."/>
            <person name="Goodwin L.A."/>
            <person name="Han C."/>
            <person name="Tapia R."/>
            <person name="Detter J.C."/>
            <person name="Chang Y.J."/>
            <person name="Jeffries C.D."/>
            <person name="Land M."/>
            <person name="Hauser L."/>
            <person name="Kyrpides N.C."/>
            <person name="Goker M."/>
            <person name="Ivanova N."/>
            <person name="Klenk H.P."/>
            <person name="Woyke T."/>
        </authorList>
    </citation>
    <scope>NUCLEOTIDE SEQUENCE [LARGE SCALE GENOMIC DNA]</scope>
    <source>
        <strain evidence="9">ATCC 8093 / DSM 506 / JCM 20403 / CCM 1077 / IAM 12100 / NBRC 12443 / NCIMB 10456</strain>
    </source>
</reference>
<feature type="region of interest" description="Disordered" evidence="6">
    <location>
        <begin position="1"/>
        <end position="31"/>
    </location>
</feature>
<feature type="transmembrane region" description="Helical" evidence="7">
    <location>
        <begin position="177"/>
        <end position="197"/>
    </location>
</feature>
<dbReference type="STRING" id="639283.Snov_1869"/>
<dbReference type="EMBL" id="CP002026">
    <property type="protein sequence ID" value="ADH89172.1"/>
    <property type="molecule type" value="Genomic_DNA"/>
</dbReference>
<evidence type="ECO:0000256" key="4">
    <source>
        <dbReference type="ARBA" id="ARBA00022989"/>
    </source>
</evidence>
<keyword evidence="5 7" id="KW-0472">Membrane</keyword>
<dbReference type="AlphaFoldDB" id="D6ZZ36"/>
<evidence type="ECO:0000256" key="6">
    <source>
        <dbReference type="SAM" id="MobiDB-lite"/>
    </source>
</evidence>
<feature type="transmembrane region" description="Helical" evidence="7">
    <location>
        <begin position="350"/>
        <end position="368"/>
    </location>
</feature>
<dbReference type="GO" id="GO:0055085">
    <property type="term" value="P:transmembrane transport"/>
    <property type="evidence" value="ECO:0007669"/>
    <property type="project" value="TreeGrafter"/>
</dbReference>
<comment type="subcellular location">
    <subcellularLocation>
        <location evidence="1">Membrane</location>
        <topology evidence="1">Multi-pass membrane protein</topology>
    </subcellularLocation>
</comment>
<evidence type="ECO:0000256" key="1">
    <source>
        <dbReference type="ARBA" id="ARBA00004141"/>
    </source>
</evidence>
<evidence type="ECO:0000256" key="2">
    <source>
        <dbReference type="ARBA" id="ARBA00009773"/>
    </source>
</evidence>
<organism evidence="8 9">
    <name type="scientific">Ancylobacter novellus (strain ATCC 8093 / DSM 506 / JCM 20403 / CCM 1077 / IAM 12100 / NBRC 12443 / NCIMB 10456)</name>
    <name type="common">Starkeya novella</name>
    <dbReference type="NCBI Taxonomy" id="639283"/>
    <lineage>
        <taxon>Bacteria</taxon>
        <taxon>Pseudomonadati</taxon>
        <taxon>Pseudomonadota</taxon>
        <taxon>Alphaproteobacteria</taxon>
        <taxon>Hyphomicrobiales</taxon>
        <taxon>Xanthobacteraceae</taxon>
        <taxon>Ancylobacter</taxon>
    </lineage>
</organism>
<accession>D6ZZ36</accession>
<name>D6ZZ36_ANCN5</name>
<dbReference type="InterPro" id="IPR002549">
    <property type="entry name" value="AI-2E-like"/>
</dbReference>
<feature type="transmembrane region" description="Helical" evidence="7">
    <location>
        <begin position="275"/>
        <end position="305"/>
    </location>
</feature>
<keyword evidence="4 7" id="KW-1133">Transmembrane helix</keyword>
<sequence length="376" mass="39995">MDMWRGTAGQTVERVADEPRSARIDPAEHRSDRQWQRVTQIAIIATAVIALAAAMFVARAVLIPIVAAVIIGSVIGPAIEGLAKRGVPTALASLLIVAGLIAGLYGAAVALAGPVADWMGRAPEVGAILQERFAALKPSLQTVISLIESIQSIGRVAEPPMAVEIANSRMLESMVTLVTPVIGEFILFIGSLLFFLAGRVQIKRRVVQVMGPRSARLTALRVFREIEDRLGAYLVTATFINIGLGLATALMTWALGLPNPPLWGAAAGVLNYVPYVGPAVMTLILAVAGIVTFPGILEAMLPAAFFLMITSIEGQFLTPLIIGRRVALNPFAVFLSMAFWTWLWGPAGTFLSVPLLIAAMALADALLIKRRPQLPG</sequence>
<keyword evidence="3 7" id="KW-0812">Transmembrane</keyword>
<feature type="transmembrane region" description="Helical" evidence="7">
    <location>
        <begin position="230"/>
        <end position="255"/>
    </location>
</feature>
<dbReference type="GO" id="GO:0016020">
    <property type="term" value="C:membrane"/>
    <property type="evidence" value="ECO:0007669"/>
    <property type="project" value="UniProtKB-SubCell"/>
</dbReference>
<dbReference type="Proteomes" id="UP000006633">
    <property type="component" value="Chromosome"/>
</dbReference>
<dbReference type="RefSeq" id="WP_013166676.1">
    <property type="nucleotide sequence ID" value="NC_014217.1"/>
</dbReference>
<comment type="similarity">
    <text evidence="2">Belongs to the autoinducer-2 exporter (AI-2E) (TC 2.A.86) family.</text>
</comment>
<dbReference type="PANTHER" id="PTHR21716">
    <property type="entry name" value="TRANSMEMBRANE PROTEIN"/>
    <property type="match status" value="1"/>
</dbReference>
<feature type="transmembrane region" description="Helical" evidence="7">
    <location>
        <begin position="38"/>
        <end position="56"/>
    </location>
</feature>
<evidence type="ECO:0000256" key="7">
    <source>
        <dbReference type="SAM" id="Phobius"/>
    </source>
</evidence>
<dbReference type="PANTHER" id="PTHR21716:SF16">
    <property type="entry name" value="BLL1467 PROTEIN"/>
    <property type="match status" value="1"/>
</dbReference>
<proteinExistence type="inferred from homology"/>
<dbReference type="eggNOG" id="COG0628">
    <property type="taxonomic scope" value="Bacteria"/>
</dbReference>
<keyword evidence="9" id="KW-1185">Reference proteome</keyword>
<evidence type="ECO:0000313" key="8">
    <source>
        <dbReference type="EMBL" id="ADH89172.1"/>
    </source>
</evidence>
<feature type="transmembrane region" description="Helical" evidence="7">
    <location>
        <begin position="91"/>
        <end position="113"/>
    </location>
</feature>
<protein>
    <recommendedName>
        <fullName evidence="10">AI-2E family transporter</fullName>
    </recommendedName>
</protein>
<evidence type="ECO:0000256" key="3">
    <source>
        <dbReference type="ARBA" id="ARBA00022692"/>
    </source>
</evidence>
<feature type="transmembrane region" description="Helical" evidence="7">
    <location>
        <begin position="62"/>
        <end position="79"/>
    </location>
</feature>
<gene>
    <name evidence="8" type="ordered locus">Snov_1869</name>
</gene>
<dbReference type="Pfam" id="PF01594">
    <property type="entry name" value="AI-2E_transport"/>
    <property type="match status" value="1"/>
</dbReference>
<dbReference type="HOGENOM" id="CLU_031275_0_1_5"/>